<dbReference type="STRING" id="283909.R7U4N4"/>
<dbReference type="PROSITE" id="PS50195">
    <property type="entry name" value="PX"/>
    <property type="match status" value="1"/>
</dbReference>
<dbReference type="OrthoDB" id="271164at2759"/>
<dbReference type="PANTHER" id="PTHR10555:SF170">
    <property type="entry name" value="FI18122P1"/>
    <property type="match status" value="1"/>
</dbReference>
<feature type="coiled-coil region" evidence="11">
    <location>
        <begin position="278"/>
        <end position="312"/>
    </location>
</feature>
<evidence type="ECO:0000256" key="7">
    <source>
        <dbReference type="ARBA" id="ARBA00022927"/>
    </source>
</evidence>
<evidence type="ECO:0000313" key="15">
    <source>
        <dbReference type="Proteomes" id="UP000014760"/>
    </source>
</evidence>
<dbReference type="Gene3D" id="1.20.1270.60">
    <property type="entry name" value="Arfaptin homology (AH) domain/BAR domain"/>
    <property type="match status" value="1"/>
</dbReference>
<dbReference type="AlphaFoldDB" id="R7U4N4"/>
<evidence type="ECO:0000256" key="9">
    <source>
        <dbReference type="ARBA" id="ARBA00023136"/>
    </source>
</evidence>
<keyword evidence="7" id="KW-0653">Protein transport</keyword>
<keyword evidence="6" id="KW-0967">Endosome</keyword>
<name>R7U4N4_CAPTE</name>
<dbReference type="GO" id="GO:0015031">
    <property type="term" value="P:protein transport"/>
    <property type="evidence" value="ECO:0007669"/>
    <property type="project" value="UniProtKB-KW"/>
</dbReference>
<evidence type="ECO:0000313" key="14">
    <source>
        <dbReference type="EnsemblMetazoa" id="CapteP156986"/>
    </source>
</evidence>
<evidence type="ECO:0000256" key="11">
    <source>
        <dbReference type="SAM" id="Coils"/>
    </source>
</evidence>
<dbReference type="HOGENOM" id="CLU_022783_2_1_1"/>
<evidence type="ECO:0000256" key="1">
    <source>
        <dbReference type="ARBA" id="ARBA00004316"/>
    </source>
</evidence>
<dbReference type="GO" id="GO:0005829">
    <property type="term" value="C:cytosol"/>
    <property type="evidence" value="ECO:0007669"/>
    <property type="project" value="GOC"/>
</dbReference>
<evidence type="ECO:0000256" key="4">
    <source>
        <dbReference type="ARBA" id="ARBA00022448"/>
    </source>
</evidence>
<reference evidence="13 15" key="2">
    <citation type="journal article" date="2013" name="Nature">
        <title>Insights into bilaterian evolution from three spiralian genomes.</title>
        <authorList>
            <person name="Simakov O."/>
            <person name="Marletaz F."/>
            <person name="Cho S.J."/>
            <person name="Edsinger-Gonzales E."/>
            <person name="Havlak P."/>
            <person name="Hellsten U."/>
            <person name="Kuo D.H."/>
            <person name="Larsson T."/>
            <person name="Lv J."/>
            <person name="Arendt D."/>
            <person name="Savage R."/>
            <person name="Osoegawa K."/>
            <person name="de Jong P."/>
            <person name="Grimwood J."/>
            <person name="Chapman J.A."/>
            <person name="Shapiro H."/>
            <person name="Aerts A."/>
            <person name="Otillar R.P."/>
            <person name="Terry A.Y."/>
            <person name="Boore J.L."/>
            <person name="Grigoriev I.V."/>
            <person name="Lindberg D.R."/>
            <person name="Seaver E.C."/>
            <person name="Weisblat D.A."/>
            <person name="Putnam N.H."/>
            <person name="Rokhsar D.S."/>
        </authorList>
    </citation>
    <scope>NUCLEOTIDE SEQUENCE</scope>
    <source>
        <strain evidence="13 15">I ESC-2004</strain>
    </source>
</reference>
<dbReference type="Gene3D" id="3.30.1520.10">
    <property type="entry name" value="Phox-like domain"/>
    <property type="match status" value="1"/>
</dbReference>
<reference evidence="14" key="3">
    <citation type="submission" date="2015-06" db="UniProtKB">
        <authorList>
            <consortium name="EnsemblMetazoa"/>
        </authorList>
    </citation>
    <scope>IDENTIFICATION</scope>
</reference>
<keyword evidence="8" id="KW-0007">Acetylation</keyword>
<keyword evidence="9" id="KW-0472">Membrane</keyword>
<evidence type="ECO:0000256" key="8">
    <source>
        <dbReference type="ARBA" id="ARBA00022990"/>
    </source>
</evidence>
<dbReference type="Pfam" id="PF09325">
    <property type="entry name" value="Vps5"/>
    <property type="match status" value="1"/>
</dbReference>
<dbReference type="OMA" id="MLVNHRK"/>
<proteinExistence type="inferred from homology"/>
<keyword evidence="5" id="KW-0597">Phosphoprotein</keyword>
<organism evidence="13">
    <name type="scientific">Capitella teleta</name>
    <name type="common">Polychaete worm</name>
    <dbReference type="NCBI Taxonomy" id="283909"/>
    <lineage>
        <taxon>Eukaryota</taxon>
        <taxon>Metazoa</taxon>
        <taxon>Spiralia</taxon>
        <taxon>Lophotrochozoa</taxon>
        <taxon>Annelida</taxon>
        <taxon>Polychaeta</taxon>
        <taxon>Sedentaria</taxon>
        <taxon>Scolecida</taxon>
        <taxon>Capitellidae</taxon>
        <taxon>Capitella</taxon>
    </lineage>
</organism>
<comment type="similarity">
    <text evidence="3">Belongs to the sorting nexin family.</text>
</comment>
<dbReference type="GO" id="GO:0035091">
    <property type="term" value="F:phosphatidylinositol binding"/>
    <property type="evidence" value="ECO:0007669"/>
    <property type="project" value="InterPro"/>
</dbReference>
<keyword evidence="15" id="KW-1185">Reference proteome</keyword>
<dbReference type="InterPro" id="IPR001683">
    <property type="entry name" value="PX_dom"/>
</dbReference>
<evidence type="ECO:0000256" key="3">
    <source>
        <dbReference type="ARBA" id="ARBA00010883"/>
    </source>
</evidence>
<feature type="domain" description="PX" evidence="12">
    <location>
        <begin position="1"/>
        <end position="109"/>
    </location>
</feature>
<dbReference type="FunCoup" id="R7U4N4">
    <property type="interactions" value="2230"/>
</dbReference>
<evidence type="ECO:0000313" key="13">
    <source>
        <dbReference type="EMBL" id="ELU01066.1"/>
    </source>
</evidence>
<dbReference type="InterPro" id="IPR036871">
    <property type="entry name" value="PX_dom_sf"/>
</dbReference>
<evidence type="ECO:0000256" key="6">
    <source>
        <dbReference type="ARBA" id="ARBA00022753"/>
    </source>
</evidence>
<dbReference type="SUPFAM" id="SSF64268">
    <property type="entry name" value="PX domain"/>
    <property type="match status" value="1"/>
</dbReference>
<keyword evidence="10" id="KW-0966">Cell projection</keyword>
<keyword evidence="4" id="KW-0813">Transport</keyword>
<keyword evidence="11" id="KW-0175">Coiled coil</keyword>
<dbReference type="CDD" id="cd07623">
    <property type="entry name" value="BAR_SNX1_2"/>
    <property type="match status" value="1"/>
</dbReference>
<dbReference type="EMBL" id="KB305379">
    <property type="protein sequence ID" value="ELU01066.1"/>
    <property type="molecule type" value="Genomic_DNA"/>
</dbReference>
<dbReference type="EMBL" id="AMQN01009421">
    <property type="status" value="NOT_ANNOTATED_CDS"/>
    <property type="molecule type" value="Genomic_DNA"/>
</dbReference>
<dbReference type="GO" id="GO:0042995">
    <property type="term" value="C:cell projection"/>
    <property type="evidence" value="ECO:0007669"/>
    <property type="project" value="UniProtKB-SubCell"/>
</dbReference>
<dbReference type="SUPFAM" id="SSF103657">
    <property type="entry name" value="BAR/IMD domain-like"/>
    <property type="match status" value="1"/>
</dbReference>
<reference evidence="15" key="1">
    <citation type="submission" date="2012-12" db="EMBL/GenBank/DDBJ databases">
        <authorList>
            <person name="Hellsten U."/>
            <person name="Grimwood J."/>
            <person name="Chapman J.A."/>
            <person name="Shapiro H."/>
            <person name="Aerts A."/>
            <person name="Otillar R.P."/>
            <person name="Terry A.Y."/>
            <person name="Boore J.L."/>
            <person name="Simakov O."/>
            <person name="Marletaz F."/>
            <person name="Cho S.-J."/>
            <person name="Edsinger-Gonzales E."/>
            <person name="Havlak P."/>
            <person name="Kuo D.-H."/>
            <person name="Larsson T."/>
            <person name="Lv J."/>
            <person name="Arendt D."/>
            <person name="Savage R."/>
            <person name="Osoegawa K."/>
            <person name="de Jong P."/>
            <person name="Lindberg D.R."/>
            <person name="Seaver E.C."/>
            <person name="Weisblat D.A."/>
            <person name="Putnam N.H."/>
            <person name="Grigoriev I.V."/>
            <person name="Rokhsar D.S."/>
        </authorList>
    </citation>
    <scope>NUCLEOTIDE SEQUENCE</scope>
    <source>
        <strain evidence="15">I ESC-2004</strain>
    </source>
</reference>
<evidence type="ECO:0000256" key="5">
    <source>
        <dbReference type="ARBA" id="ARBA00022553"/>
    </source>
</evidence>
<gene>
    <name evidence="13" type="ORF">CAPTEDRAFT_156986</name>
</gene>
<comment type="subcellular location">
    <subcellularLocation>
        <location evidence="1">Cell projection</location>
    </subcellularLocation>
    <subcellularLocation>
        <location evidence="2">Early endosome membrane</location>
        <topology evidence="2">Peripheral membrane protein</topology>
        <orientation evidence="2">Cytoplasmic side</orientation>
    </subcellularLocation>
</comment>
<evidence type="ECO:0000256" key="2">
    <source>
        <dbReference type="ARBA" id="ARBA00004469"/>
    </source>
</evidence>
<dbReference type="InterPro" id="IPR027267">
    <property type="entry name" value="AH/BAR_dom_sf"/>
</dbReference>
<accession>R7U4N4</accession>
<dbReference type="InterPro" id="IPR015404">
    <property type="entry name" value="Vps5_C"/>
</dbReference>
<dbReference type="PANTHER" id="PTHR10555">
    <property type="entry name" value="SORTING NEXIN"/>
    <property type="match status" value="1"/>
</dbReference>
<dbReference type="FunFam" id="1.20.1270.60:FF:000012">
    <property type="entry name" value="Sorting nexin 2"/>
    <property type="match status" value="1"/>
</dbReference>
<dbReference type="GO" id="GO:0031901">
    <property type="term" value="C:early endosome membrane"/>
    <property type="evidence" value="ECO:0007669"/>
    <property type="project" value="UniProtKB-SubCell"/>
</dbReference>
<evidence type="ECO:0000259" key="12">
    <source>
        <dbReference type="PROSITE" id="PS50195"/>
    </source>
</evidence>
<dbReference type="GO" id="GO:0034498">
    <property type="term" value="P:early endosome to Golgi transport"/>
    <property type="evidence" value="ECO:0007669"/>
    <property type="project" value="TreeGrafter"/>
</dbReference>
<evidence type="ECO:0000256" key="10">
    <source>
        <dbReference type="ARBA" id="ARBA00023273"/>
    </source>
</evidence>
<protein>
    <recommendedName>
        <fullName evidence="12">PX domain-containing protein</fullName>
    </recommendedName>
</protein>
<dbReference type="Pfam" id="PF00787">
    <property type="entry name" value="PX"/>
    <property type="match status" value="1"/>
</dbReference>
<sequence>MAYKVNTKTTYPEFRHGEMSVYRRFSDFLGLHDKLVEKHLHEGYIIPPPPEKSVVGMTKIKMSKEDQASGDFVEKRRAALERFLNRSAKHSVLRNDAIFVEFLSHDGDLPKSTSTSALSGAGVMRLFNRVGDSIGKITFKMDEADQWFEEKQTQIESLDQQLRKLHTSVEALVTHRKELAMNTSSFAKSAAMLGNAEEHTSLSRALSQLAEIEEKVEQMHMDQADSDFYVLSELIKDYISLIASVKEVFHERVKIFKNWKEAEAMLAKKREVKAKFELARKMDKVPQAEQEIAEWEQRVDREQEDFEKMSKNIRSEMTRFEKQRVRDFKGTVINYLETLMNNQQQLIKYWEAFIPEAKAIA</sequence>
<dbReference type="Proteomes" id="UP000014760">
    <property type="component" value="Unassembled WGS sequence"/>
</dbReference>
<dbReference type="SMART" id="SM00312">
    <property type="entry name" value="PX"/>
    <property type="match status" value="1"/>
</dbReference>
<dbReference type="EnsemblMetazoa" id="CapteT156986">
    <property type="protein sequence ID" value="CapteP156986"/>
    <property type="gene ID" value="CapteG156986"/>
</dbReference>